<accession>A0A177B3I9</accession>
<dbReference type="InterPro" id="IPR025614">
    <property type="entry name" value="Cell_morpho_N"/>
</dbReference>
<evidence type="ECO:0000313" key="5">
    <source>
        <dbReference type="EMBL" id="OAF68302.1"/>
    </source>
</evidence>
<keyword evidence="6" id="KW-1185">Reference proteome</keyword>
<comment type="caution">
    <text evidence="5">The sequence shown here is derived from an EMBL/GenBank/DDBJ whole genome shotgun (WGS) entry which is preliminary data.</text>
</comment>
<dbReference type="PANTHER" id="PTHR12295:SF30">
    <property type="entry name" value="PROTEIN FURRY"/>
    <property type="match status" value="1"/>
</dbReference>
<dbReference type="Proteomes" id="UP000078046">
    <property type="component" value="Unassembled WGS sequence"/>
</dbReference>
<feature type="compositionally biased region" description="Polar residues" evidence="1">
    <location>
        <begin position="854"/>
        <end position="876"/>
    </location>
</feature>
<dbReference type="OrthoDB" id="6287725at2759"/>
<dbReference type="GO" id="GO:0031175">
    <property type="term" value="P:neuron projection development"/>
    <property type="evidence" value="ECO:0007669"/>
    <property type="project" value="TreeGrafter"/>
</dbReference>
<feature type="compositionally biased region" description="Polar residues" evidence="1">
    <location>
        <begin position="2614"/>
        <end position="2623"/>
    </location>
</feature>
<dbReference type="GO" id="GO:0030427">
    <property type="term" value="C:site of polarized growth"/>
    <property type="evidence" value="ECO:0007669"/>
    <property type="project" value="TreeGrafter"/>
</dbReference>
<name>A0A177B3I9_9BILA</name>
<dbReference type="GO" id="GO:0000902">
    <property type="term" value="P:cell morphogenesis"/>
    <property type="evidence" value="ECO:0007669"/>
    <property type="project" value="InterPro"/>
</dbReference>
<feature type="region of interest" description="Disordered" evidence="1">
    <location>
        <begin position="2604"/>
        <end position="2623"/>
    </location>
</feature>
<dbReference type="InterPro" id="IPR025481">
    <property type="entry name" value="Cell_Morphogen_C"/>
</dbReference>
<feature type="region of interest" description="Disordered" evidence="1">
    <location>
        <begin position="839"/>
        <end position="891"/>
    </location>
</feature>
<dbReference type="Pfam" id="PF14222">
    <property type="entry name" value="MOR2-PAG1_N"/>
    <property type="match status" value="1"/>
</dbReference>
<dbReference type="Pfam" id="PF19421">
    <property type="entry name" value="Fry_C"/>
    <property type="match status" value="1"/>
</dbReference>
<proteinExistence type="predicted"/>
<gene>
    <name evidence="5" type="ORF">A3Q56_03746</name>
</gene>
<protein>
    <submittedName>
        <fullName evidence="5">Uncharacterized protein</fullName>
    </submittedName>
</protein>
<feature type="domain" description="Protein furry C-terminal" evidence="4">
    <location>
        <begin position="2472"/>
        <end position="2651"/>
    </location>
</feature>
<feature type="domain" description="Cell morphogenesis protein C-terminal" evidence="3">
    <location>
        <begin position="2119"/>
        <end position="2370"/>
    </location>
</feature>
<evidence type="ECO:0000256" key="1">
    <source>
        <dbReference type="SAM" id="MobiDB-lite"/>
    </source>
</evidence>
<evidence type="ECO:0000259" key="3">
    <source>
        <dbReference type="Pfam" id="PF14225"/>
    </source>
</evidence>
<reference evidence="5 6" key="1">
    <citation type="submission" date="2016-04" db="EMBL/GenBank/DDBJ databases">
        <title>The genome of Intoshia linei affirms orthonectids as highly simplified spiralians.</title>
        <authorList>
            <person name="Mikhailov K.V."/>
            <person name="Slusarev G.S."/>
            <person name="Nikitin M.A."/>
            <person name="Logacheva M.D."/>
            <person name="Penin A."/>
            <person name="Aleoshin V."/>
            <person name="Panchin Y.V."/>
        </authorList>
    </citation>
    <scope>NUCLEOTIDE SEQUENCE [LARGE SCALE GENOMIC DNA]</scope>
    <source>
        <strain evidence="5">Intl2013</strain>
        <tissue evidence="5">Whole animal</tissue>
    </source>
</reference>
<sequence length="3041" mass="351461">MQENESIGEIVVKNLCVEFLKLCDVQLAAIGYITSSMDYKMILKRIKENETFMFNKLLQNLQSSSEFCLPSIMKCFNEWETQVSLHSDRQLVNGIYSKSGHKNFEIYLDLLSCIFNIEILKQLRFHPGYEGILQEKIKLCFRRFHEHSNDATSDQNEFNSATNLFGQLLSTISETRFKIVEKIFLEHLRIELDKVQLNNTQLVVSIIMSLKFVKIKLQPIEDFEMFIEFLHKCGKMFLELKHRDAKHAICGIFVEMMLPVIEIIRHEVNVASLKSLVKYLYNPTFELTSKRKHFLAVFPMITCLLCLSDVAFFMENWFVFTNICLAQIKNRDPKVTKVSIESLYRLLWVYLIRWKGENSAITLNRLQIICSTLIPKNSKNLFPRESPLNLFVRIIHFIGIENLNFAIKEIIYDLLCVGRSSKLLTPDRMIIGIRAFMLICDSLQRGDVKPSLPKASIYMSFTEKLRIKRTYITRNFSNKIAQQLGMEFTYPTIRKAFCSIIRQLDILIGKPYSQLKTDIINKYNEELYSGDKNSKLLLFHTCIMAIPRLMPGGDMQFCELLDILSRLTFHYDEELRKLSVQSLKNLLVEDNAHSLILIRYTSVIVVDLLDINKNISIQCTKILIRLIQHLKLIATNEIKITCYCKINQHKPKEIKNKHNRTGSCLNGDTPDNTIEMIRGCTCFILKNKQFDREEFYELEVFGLLLLCNDSTVMRKLGITVLRETKLLVQSLNVKKSIKNESFLIDEMDKSTVTIMNQILPLVPVHEHRIFKNMTPNDFVVMINLVNNVVVDLAKNNVFDTVSEWDYYAFNSTNLVLTQRQISFVHSLVKHQKYTIHVSISSSNSESKNSTSLNDVSNQSSCADETLNPSKTSYNSSRIEHEPQNSNQSKSDIFKLKNSGGSIIPSVPNIEEGLQKSSPVKLFVDSDTVSQASPRINLEKAKKPVYVDSNYNYEHLNFAPREMLSLKMISRKNVNISNTNIDVYRLLNCEILDPWLYIMSLFMDFKYVRSKCPSVIKIMWPIVINKMNNAFNHLDTSLFEKMGGRFYSSFVESRPSSILSRTSKKINADKLRYLNLWQNYCVMACCIAQPNFTTDNAHIDSNIKTLSVACNPITLISENEITTESLEPAIVDKDSKSSLMSGMYSLKSGMWYDVYYSTNLINTSEFLKTIIPLLKCEFSTIRETVLVALTHISLHSFNEIVNELHSMMRDVVDMRSDNVRRRRRKDVQRLVLLRLFVSMIEGNTNANKLSEVYVTNNGLNKICTEFIEGLLNYFLCDSEREHVSNQHTLILYCKYISILFNHIPIDLRRGLIKENLKHKLFNFFLNCYKRLVNSDSDKYKDKLYKSALIEYMVKVIFSIICCGPVEGKTITVGVIVKLFESLVSDAYYLIEKNEFFSKFLHNLMHLNKSQELNNWFFKTCYGGPIILSNLIFINLMNKPKTNWKLPEMISYLMLTIHFYDSIHLNIQTIARYNYTCIYLKYFENTYCQNKLVKLDSSLAIKSINDSDCQEFHNAAIEKVSTLMKKPSNFTPPAQHMNLMLTSQPSEFLNKFHSNMIILFMSEIFERLEKASTSSKIILLDILKPWLKISLTSIFDSTLYSGTNELENCLKKKSQDNVSDKSTDIVQIFHSSRASHYILNNLLYCTVKFHHLVPSSIRKLWLKLAMFDNVAIIIDFLLINVSICPSMFFESGQFVVSYIAEIDYTNIMNIISNKIKIIEYNDYTFRITEAFPHIQCTININETKTESDNKDDVHSDFFQIPTGTPRDCIHTKSHNNFNEMWVTTSVSTIEQSDDLKNGFKLNLKLPLERIFNLPIINMIIKSCGQSFVCRRHDIAAFLLIRLISLPNSIDWCAYIPLLFHKCFTELDSCFKFIYDNYRILLITLLIRLFNTNDYAQNVYKLLEFYKKYQSNDCDLAFKPTTDMFSSDPEVECEHSELILLVIEFLYGAKEVQMWKYEDQYPWMFLTGSTETGDIFMEKIKSTHKMNLFKCKILQIMRMCVPNYEEFLSAWSDIALYFSFNSPSRHVACRSWQIVRSLNSPLTEKSFFDILARLIETVSDDNVEMQGYVLEIMQTLNFILNRLIFYVESSCKMSTCKAKVDEYKIINNFIKSDDDCSAIICQMFWLVAILLDSDYETEFCHATALMCLVLEKFPLLSNYHISSRIETIYKHISWFDFPGIMDLAINGLTSHVTYLSAWNLLSVIVNNLESVIIHKQRIHGIWELIFYLLPYMVLMYEAPSELCRKTARDIATACSVIDLPQMENLASIMQMYASLNFQKDSSQWIRCVIKYVVADNFEKFSRVLLILSQLLKKSPNFIIQSLLNIIHAIFVQIDLNDKCKDAIGVLFYSVKIHLNGNYHDTVSKIISVCVSKSARFILSPNRRSGNTSWFFSGIFNKELPGRTIQFNVQVKGAGPEALIQSQLNEKEKEKDDVDIECETMNDNINDAKVEEFEVEEIDLNQTLIQNDKESSLPKGLYLKSWQKNENSQIKLRQRLIAFMTSCGQSVNLFRTPSAIFSYVSDTPTSVTHDIRNSVYSSSDELSINDVNIDNKKDHRKMEDKFPVFNNFGFLEFEEGYDKNQMPFDWAVCRSSRSPDTRPNSATDHVAIESEQSDEETSSVTTVQVNPSREDITSDAVSCLSLSNTKIRTRHFSENNKSYEEWQSAPIRSFSSNNIDNTTVVSWFGKMNQINKSKSINQISTLKNMNISPFLIKIISNIYTPAFKELRDNIGTFISLSVKSDGMDAKMFSIMIDSFFIYFEESKESISRIWERIATKIPSNGKFNLLKESQSNIINLLKRVQPSYLFLSSISTSDVTKNLDVKELLFDVDNCISTLNNTLLSISQNWSNMLFKLTKQDTKEIIPIFENVCNLTYELCQVFVSYDSLYDYVYHFYVNTSNECEDVSSVLSNVENVYKVAKSNLSKGRAYKIFGGALSKIQINNLISDYKIKIKNLLSKYNINRNCITDNLNHIYIKLLYDCLIKSIYHGKINVVHRGKSLGTTVPYDDVDQENFIINNIINKEGIVIGSNTDENSASKESDHISSTH</sequence>
<organism evidence="5 6">
    <name type="scientific">Intoshia linei</name>
    <dbReference type="NCBI Taxonomy" id="1819745"/>
    <lineage>
        <taxon>Eukaryota</taxon>
        <taxon>Metazoa</taxon>
        <taxon>Spiralia</taxon>
        <taxon>Lophotrochozoa</taxon>
        <taxon>Mesozoa</taxon>
        <taxon>Orthonectida</taxon>
        <taxon>Rhopaluridae</taxon>
        <taxon>Intoshia</taxon>
    </lineage>
</organism>
<evidence type="ECO:0000313" key="6">
    <source>
        <dbReference type="Proteomes" id="UP000078046"/>
    </source>
</evidence>
<dbReference type="InterPro" id="IPR039867">
    <property type="entry name" value="Furry/Tao3/Mor2"/>
</dbReference>
<dbReference type="Pfam" id="PF14225">
    <property type="entry name" value="MOR2-PAG1_C"/>
    <property type="match status" value="1"/>
</dbReference>
<dbReference type="PANTHER" id="PTHR12295">
    <property type="entry name" value="FURRY-RELATED"/>
    <property type="match status" value="1"/>
</dbReference>
<dbReference type="EMBL" id="LWCA01000471">
    <property type="protein sequence ID" value="OAF68302.1"/>
    <property type="molecule type" value="Genomic_DNA"/>
</dbReference>
<feature type="compositionally biased region" description="Low complexity" evidence="1">
    <location>
        <begin position="839"/>
        <end position="853"/>
    </location>
</feature>
<dbReference type="GO" id="GO:0005938">
    <property type="term" value="C:cell cortex"/>
    <property type="evidence" value="ECO:0007669"/>
    <property type="project" value="TreeGrafter"/>
</dbReference>
<evidence type="ECO:0000259" key="4">
    <source>
        <dbReference type="Pfam" id="PF19421"/>
    </source>
</evidence>
<evidence type="ECO:0000259" key="2">
    <source>
        <dbReference type="Pfam" id="PF14222"/>
    </source>
</evidence>
<feature type="domain" description="Cell morphogenesis protein N-terminal" evidence="2">
    <location>
        <begin position="113"/>
        <end position="605"/>
    </location>
</feature>
<dbReference type="InterPro" id="IPR045842">
    <property type="entry name" value="Fry_C"/>
</dbReference>